<dbReference type="Pfam" id="PF08242">
    <property type="entry name" value="Methyltransf_12"/>
    <property type="match status" value="1"/>
</dbReference>
<name>A0A4R8DM57_9BACT</name>
<proteinExistence type="predicted"/>
<dbReference type="OrthoDB" id="9788660at2"/>
<dbReference type="InterPro" id="IPR013217">
    <property type="entry name" value="Methyltransf_12"/>
</dbReference>
<evidence type="ECO:0000313" key="3">
    <source>
        <dbReference type="Proteomes" id="UP000294498"/>
    </source>
</evidence>
<feature type="domain" description="Methyltransferase type 12" evidence="1">
    <location>
        <begin position="46"/>
        <end position="142"/>
    </location>
</feature>
<organism evidence="2 3">
    <name type="scientific">Dinghuibacter silviterrae</name>
    <dbReference type="NCBI Taxonomy" id="1539049"/>
    <lineage>
        <taxon>Bacteria</taxon>
        <taxon>Pseudomonadati</taxon>
        <taxon>Bacteroidota</taxon>
        <taxon>Chitinophagia</taxon>
        <taxon>Chitinophagales</taxon>
        <taxon>Chitinophagaceae</taxon>
        <taxon>Dinghuibacter</taxon>
    </lineage>
</organism>
<evidence type="ECO:0000313" key="2">
    <source>
        <dbReference type="EMBL" id="TDW99059.1"/>
    </source>
</evidence>
<dbReference type="GO" id="GO:0032259">
    <property type="term" value="P:methylation"/>
    <property type="evidence" value="ECO:0007669"/>
    <property type="project" value="UniProtKB-KW"/>
</dbReference>
<gene>
    <name evidence="2" type="ORF">EDB95_0067</name>
</gene>
<dbReference type="EMBL" id="SODV01000001">
    <property type="protein sequence ID" value="TDW99059.1"/>
    <property type="molecule type" value="Genomic_DNA"/>
</dbReference>
<keyword evidence="2" id="KW-0808">Transferase</keyword>
<keyword evidence="3" id="KW-1185">Reference proteome</keyword>
<dbReference type="GO" id="GO:0008168">
    <property type="term" value="F:methyltransferase activity"/>
    <property type="evidence" value="ECO:0007669"/>
    <property type="project" value="UniProtKB-KW"/>
</dbReference>
<dbReference type="InterPro" id="IPR029063">
    <property type="entry name" value="SAM-dependent_MTases_sf"/>
</dbReference>
<sequence length="204" mass="23079">MEPGKKHWENIYRTKGPADLSWTQAQPAISLDFIHSFHLPRTARIIDIGGGDSRLVDCLLDEGYTDLTVLDISGAALRKTQQRLGHRAHQVKWIEQDITLFHPTETYDLWHDRATFHFLTTSPQVSNYLSTARGALPSGGYFVIGTFSDNGPEKCSGLPIHQYSEQELTEALTNGFSKIKCITEDHHTPFNTLQNFLFCSFKRA</sequence>
<dbReference type="Proteomes" id="UP000294498">
    <property type="component" value="Unassembled WGS sequence"/>
</dbReference>
<keyword evidence="2" id="KW-0489">Methyltransferase</keyword>
<dbReference type="PANTHER" id="PTHR12843:SF5">
    <property type="entry name" value="EEF1A LYSINE METHYLTRANSFERASE 2"/>
    <property type="match status" value="1"/>
</dbReference>
<comment type="caution">
    <text evidence="2">The sequence shown here is derived from an EMBL/GenBank/DDBJ whole genome shotgun (WGS) entry which is preliminary data.</text>
</comment>
<reference evidence="2 3" key="1">
    <citation type="submission" date="2019-03" db="EMBL/GenBank/DDBJ databases">
        <title>Genomic Encyclopedia of Type Strains, Phase IV (KMG-IV): sequencing the most valuable type-strain genomes for metagenomic binning, comparative biology and taxonomic classification.</title>
        <authorList>
            <person name="Goeker M."/>
        </authorList>
    </citation>
    <scope>NUCLEOTIDE SEQUENCE [LARGE SCALE GENOMIC DNA]</scope>
    <source>
        <strain evidence="2 3">DSM 100059</strain>
    </source>
</reference>
<accession>A0A4R8DM57</accession>
<dbReference type="PANTHER" id="PTHR12843">
    <property type="entry name" value="PROTEIN-LYSINE N-METHYLTRANSFERASE METTL10"/>
    <property type="match status" value="1"/>
</dbReference>
<protein>
    <submittedName>
        <fullName evidence="2">Methyltransferase family protein</fullName>
    </submittedName>
</protein>
<dbReference type="RefSeq" id="WP_133989455.1">
    <property type="nucleotide sequence ID" value="NZ_SODV01000001.1"/>
</dbReference>
<dbReference type="SUPFAM" id="SSF53335">
    <property type="entry name" value="S-adenosyl-L-methionine-dependent methyltransferases"/>
    <property type="match status" value="1"/>
</dbReference>
<dbReference type="AlphaFoldDB" id="A0A4R8DM57"/>
<dbReference type="Gene3D" id="3.40.50.150">
    <property type="entry name" value="Vaccinia Virus protein VP39"/>
    <property type="match status" value="1"/>
</dbReference>
<evidence type="ECO:0000259" key="1">
    <source>
        <dbReference type="Pfam" id="PF08242"/>
    </source>
</evidence>